<accession>M2Q1P0</accession>
<evidence type="ECO:0000313" key="3">
    <source>
        <dbReference type="Proteomes" id="UP000016930"/>
    </source>
</evidence>
<reference evidence="2 3" key="1">
    <citation type="journal article" date="2012" name="Proc. Natl. Acad. Sci. U.S.A.">
        <title>Comparative genomics of Ceriporiopsis subvermispora and Phanerochaete chrysosporium provide insight into selective ligninolysis.</title>
        <authorList>
            <person name="Fernandez-Fueyo E."/>
            <person name="Ruiz-Duenas F.J."/>
            <person name="Ferreira P."/>
            <person name="Floudas D."/>
            <person name="Hibbett D.S."/>
            <person name="Canessa P."/>
            <person name="Larrondo L.F."/>
            <person name="James T.Y."/>
            <person name="Seelenfreund D."/>
            <person name="Lobos S."/>
            <person name="Polanco R."/>
            <person name="Tello M."/>
            <person name="Honda Y."/>
            <person name="Watanabe T."/>
            <person name="Watanabe T."/>
            <person name="Ryu J.S."/>
            <person name="Kubicek C.P."/>
            <person name="Schmoll M."/>
            <person name="Gaskell J."/>
            <person name="Hammel K.E."/>
            <person name="St John F.J."/>
            <person name="Vanden Wymelenberg A."/>
            <person name="Sabat G."/>
            <person name="Splinter BonDurant S."/>
            <person name="Syed K."/>
            <person name="Yadav J.S."/>
            <person name="Doddapaneni H."/>
            <person name="Subramanian V."/>
            <person name="Lavin J.L."/>
            <person name="Oguiza J.A."/>
            <person name="Perez G."/>
            <person name="Pisabarro A.G."/>
            <person name="Ramirez L."/>
            <person name="Santoyo F."/>
            <person name="Master E."/>
            <person name="Coutinho P.M."/>
            <person name="Henrissat B."/>
            <person name="Lombard V."/>
            <person name="Magnuson J.K."/>
            <person name="Kuees U."/>
            <person name="Hori C."/>
            <person name="Igarashi K."/>
            <person name="Samejima M."/>
            <person name="Held B.W."/>
            <person name="Barry K.W."/>
            <person name="LaButti K.M."/>
            <person name="Lapidus A."/>
            <person name="Lindquist E.A."/>
            <person name="Lucas S.M."/>
            <person name="Riley R."/>
            <person name="Salamov A.A."/>
            <person name="Hoffmeister D."/>
            <person name="Schwenk D."/>
            <person name="Hadar Y."/>
            <person name="Yarden O."/>
            <person name="de Vries R.P."/>
            <person name="Wiebenga A."/>
            <person name="Stenlid J."/>
            <person name="Eastwood D."/>
            <person name="Grigoriev I.V."/>
            <person name="Berka R.M."/>
            <person name="Blanchette R.A."/>
            <person name="Kersten P."/>
            <person name="Martinez A.T."/>
            <person name="Vicuna R."/>
            <person name="Cullen D."/>
        </authorList>
    </citation>
    <scope>NUCLEOTIDE SEQUENCE [LARGE SCALE GENOMIC DNA]</scope>
    <source>
        <strain evidence="2 3">B</strain>
    </source>
</reference>
<evidence type="ECO:0000256" key="1">
    <source>
        <dbReference type="SAM" id="MobiDB-lite"/>
    </source>
</evidence>
<sequence length="465" mass="50601">MSCSLRTHTVEHLGLPVRPPAQLRARRLPWKIRHLSSTILRCPELRRIVKPSRRSARSSCPAVFTPMLHWPVSAGQLPAAALGWRAHASRGSRQGVEITYSPPETSSVPSSPRACEVGVAYHTHPTRFPAARTTYAYGEGLDHVVCVRAGHLSIHAAPGSRRFRARRDGSRANRGPIEAAATLVWLPPRRDFTHERYGPATRPPDADEGSAEDNRGGALRGESRGGLLCPVSTSSSSSPPLPPRSTPTFPHMPASRWYLTRMRESRPDAAPCVHGGSECLVLGNATRRVSRAPHAHLDARAQKQEARAPPTLRGCFTTPSRTKILRTIWHRTMRSMGPYVTDEDPDKTADISIGKAQGQTAKPPYHAHPASADDRQLVSGCPGCAVSAVAKAWPAKALRPPAHELCNAPTLLNCMRYYITSQEPRGSDALNVVITAPISRTCGTDQYTASGDTHIEVEGTRSLSR</sequence>
<dbReference type="HOGENOM" id="CLU_587924_0_0_1"/>
<evidence type="ECO:0000313" key="2">
    <source>
        <dbReference type="EMBL" id="EMD30733.1"/>
    </source>
</evidence>
<gene>
    <name evidence="2" type="ORF">CERSUDRAFT_101043</name>
</gene>
<dbReference type="AlphaFoldDB" id="M2Q1P0"/>
<organism evidence="2 3">
    <name type="scientific">Ceriporiopsis subvermispora (strain B)</name>
    <name type="common">White-rot fungus</name>
    <name type="synonym">Gelatoporia subvermispora</name>
    <dbReference type="NCBI Taxonomy" id="914234"/>
    <lineage>
        <taxon>Eukaryota</taxon>
        <taxon>Fungi</taxon>
        <taxon>Dikarya</taxon>
        <taxon>Basidiomycota</taxon>
        <taxon>Agaricomycotina</taxon>
        <taxon>Agaricomycetes</taxon>
        <taxon>Polyporales</taxon>
        <taxon>Gelatoporiaceae</taxon>
        <taxon>Gelatoporia</taxon>
    </lineage>
</organism>
<proteinExistence type="predicted"/>
<name>M2Q1P0_CERS8</name>
<keyword evidence="3" id="KW-1185">Reference proteome</keyword>
<feature type="region of interest" description="Disordered" evidence="1">
    <location>
        <begin position="194"/>
        <end position="249"/>
    </location>
</feature>
<protein>
    <submittedName>
        <fullName evidence="2">Uncharacterized protein</fullName>
    </submittedName>
</protein>
<dbReference type="Proteomes" id="UP000016930">
    <property type="component" value="Unassembled WGS sequence"/>
</dbReference>
<dbReference type="EMBL" id="KB445864">
    <property type="protein sequence ID" value="EMD30733.1"/>
    <property type="molecule type" value="Genomic_DNA"/>
</dbReference>